<dbReference type="AlphaFoldDB" id="A0AAV9U965"/>
<evidence type="ECO:0000313" key="4">
    <source>
        <dbReference type="Proteomes" id="UP001375240"/>
    </source>
</evidence>
<name>A0AAV9U965_9PEZI</name>
<reference evidence="3 4" key="1">
    <citation type="submission" date="2019-10" db="EMBL/GenBank/DDBJ databases">
        <authorList>
            <person name="Palmer J.M."/>
        </authorList>
    </citation>
    <scope>NUCLEOTIDE SEQUENCE [LARGE SCALE GENOMIC DNA]</scope>
    <source>
        <strain evidence="3 4">TWF696</strain>
    </source>
</reference>
<comment type="caution">
    <text evidence="3">The sequence shown here is derived from an EMBL/GenBank/DDBJ whole genome shotgun (WGS) entry which is preliminary data.</text>
</comment>
<feature type="transmembrane region" description="Helical" evidence="2">
    <location>
        <begin position="7"/>
        <end position="25"/>
    </location>
</feature>
<dbReference type="Proteomes" id="UP001375240">
    <property type="component" value="Unassembled WGS sequence"/>
</dbReference>
<feature type="compositionally biased region" description="Low complexity" evidence="1">
    <location>
        <begin position="155"/>
        <end position="166"/>
    </location>
</feature>
<organism evidence="3 4">
    <name type="scientific">Orbilia brochopaga</name>
    <dbReference type="NCBI Taxonomy" id="3140254"/>
    <lineage>
        <taxon>Eukaryota</taxon>
        <taxon>Fungi</taxon>
        <taxon>Dikarya</taxon>
        <taxon>Ascomycota</taxon>
        <taxon>Pezizomycotina</taxon>
        <taxon>Orbiliomycetes</taxon>
        <taxon>Orbiliales</taxon>
        <taxon>Orbiliaceae</taxon>
        <taxon>Orbilia</taxon>
    </lineage>
</organism>
<sequence>MQMPTGWYLSVWICWIYLLIVAASIELHTLPPEQASTVRRLVTRVPRSHTLTTLIARSAPSATPIRRFSTHEPDHDAHVHWTKTDNIIPPNKLKIARAAPEATSTPAGQGPDREPSTAAEIAIALFRASNLNDTTSRLTRKIEESSKSTSQDSCTATSSASRSAATRTPIDRDINCYKVRQNFHDDTWFEVDQLQNFTSALAKLPSLVITNDEPFDGPAPRIYGIRAVSGDCFYFIHDRATDIIAQVCLANGTDENGLLGTKFQAQAAALPPIESIVENLSRLHKQLAIDGHNCPYKNRVAIYCPEKPWGLRVNKSSVAWTDDKGRRNEVNMRVQGFGQLFKESYLSIGVTEGTNTTKLDDPWAVKDAIVTVTPPDSSSDEWRQQCSKVAKNQTTLIAFTTGLKWLVEDILDKTNDFFSQTEPDQCLRHFCGSRSGLKVSICGFKEFGRYMMTETDTAVVINRFLQGLLAQHEKHGAAYRAQKDYLPSYPLADLECALNLPSLNPSLEQPGLLGGTTISIKVDRDNAIPGQSEPSARTLKISSGQCTQWEGHCSVQVGDTTNGPPLSGIEAARQGIGSASLLAVYSKPDTDRCQQHICEPRSGTQISICSDPIRKNLILDLNVRLSDVNQKIALLQDLFYSGTSDLSPTCDWDTSQVLGDQTAGYHGRIGQWTFDRTNGVKVPPEYWLMIRKGVCNGFSSTPQAAAL</sequence>
<proteinExistence type="predicted"/>
<keyword evidence="2" id="KW-0472">Membrane</keyword>
<keyword evidence="2" id="KW-0812">Transmembrane</keyword>
<keyword evidence="4" id="KW-1185">Reference proteome</keyword>
<keyword evidence="2" id="KW-1133">Transmembrane helix</keyword>
<evidence type="ECO:0000256" key="1">
    <source>
        <dbReference type="SAM" id="MobiDB-lite"/>
    </source>
</evidence>
<protein>
    <submittedName>
        <fullName evidence="3">Uncharacterized protein</fullName>
    </submittedName>
</protein>
<evidence type="ECO:0000256" key="2">
    <source>
        <dbReference type="SAM" id="Phobius"/>
    </source>
</evidence>
<dbReference type="EMBL" id="JAVHNQ010000010">
    <property type="protein sequence ID" value="KAK6338135.1"/>
    <property type="molecule type" value="Genomic_DNA"/>
</dbReference>
<accession>A0AAV9U965</accession>
<evidence type="ECO:0000313" key="3">
    <source>
        <dbReference type="EMBL" id="KAK6338135.1"/>
    </source>
</evidence>
<gene>
    <name evidence="3" type="ORF">TWF696_001606</name>
</gene>
<feature type="region of interest" description="Disordered" evidence="1">
    <location>
        <begin position="140"/>
        <end position="166"/>
    </location>
</feature>